<comment type="similarity">
    <text evidence="4">Belongs to the peptidase M29 family.</text>
</comment>
<comment type="cofactor">
    <cofactor evidence="1">
        <name>Co(2+)</name>
        <dbReference type="ChEBI" id="CHEBI:48828"/>
    </cofactor>
</comment>
<dbReference type="Pfam" id="PF02073">
    <property type="entry name" value="Peptidase_M29"/>
    <property type="match status" value="1"/>
</dbReference>
<dbReference type="AlphaFoldDB" id="A0A9D9HPA5"/>
<keyword evidence="7" id="KW-0479">Metal-binding</keyword>
<accession>A0A9D9HPA5</accession>
<dbReference type="Proteomes" id="UP000823638">
    <property type="component" value="Unassembled WGS sequence"/>
</dbReference>
<evidence type="ECO:0000256" key="3">
    <source>
        <dbReference type="ARBA" id="ARBA00001947"/>
    </source>
</evidence>
<name>A0A9D9HPA5_9SPIR</name>
<dbReference type="GO" id="GO:0004177">
    <property type="term" value="F:aminopeptidase activity"/>
    <property type="evidence" value="ECO:0007669"/>
    <property type="project" value="UniProtKB-KW"/>
</dbReference>
<dbReference type="GO" id="GO:0046872">
    <property type="term" value="F:metal ion binding"/>
    <property type="evidence" value="ECO:0007669"/>
    <property type="project" value="UniProtKB-KW"/>
</dbReference>
<evidence type="ECO:0000256" key="5">
    <source>
        <dbReference type="ARBA" id="ARBA00022438"/>
    </source>
</evidence>
<sequence length="371" mass="41872">MQTESEKKLAEIIAGYSLDIQKGEKVLINNVNPRADFVNALVRAVYKRGGLPFVQLTDKRIERELLMNATEEQLNLRAEAEAAFMKEMDCYIGFTALENLSELKDVSPEKMQLYNRTVVQKVTMETRLPFTRWVVLRYPTGAYAQLADMSLEEFEEFFFKVCTLDYGKMDRAMEPLKELMEKTDIVEIKGPGTDLRFSIKGLPAVKCSGKRNIPDGEIYTAPVRGSVNGTITYNTPSLENGFVFENISFTFKNGRIIEASANNTQKLNAILDTDDGARFVGEFSFGLNPYILKPMKETLFDEKISGSIHFTPGNAYESCDNGNRSAVHWDLVLIQRPESGGGEIYFDGKLIRKDGRFVLPELDCLNPENLV</sequence>
<evidence type="ECO:0000256" key="2">
    <source>
        <dbReference type="ARBA" id="ARBA00001946"/>
    </source>
</evidence>
<comment type="cofactor">
    <cofactor evidence="2">
        <name>Mg(2+)</name>
        <dbReference type="ChEBI" id="CHEBI:18420"/>
    </cofactor>
</comment>
<comment type="caution">
    <text evidence="10">The sequence shown here is derived from an EMBL/GenBank/DDBJ whole genome shotgun (WGS) entry which is preliminary data.</text>
</comment>
<dbReference type="InterPro" id="IPR035097">
    <property type="entry name" value="M29_N-terminal"/>
</dbReference>
<evidence type="ECO:0000256" key="1">
    <source>
        <dbReference type="ARBA" id="ARBA00001941"/>
    </source>
</evidence>
<keyword evidence="9" id="KW-0482">Metalloprotease</keyword>
<dbReference type="EMBL" id="JADIMM010000072">
    <property type="protein sequence ID" value="MBO8457672.1"/>
    <property type="molecule type" value="Genomic_DNA"/>
</dbReference>
<dbReference type="InterPro" id="IPR052170">
    <property type="entry name" value="M29_Exopeptidase"/>
</dbReference>
<evidence type="ECO:0000256" key="7">
    <source>
        <dbReference type="ARBA" id="ARBA00022723"/>
    </source>
</evidence>
<organism evidence="10 11">
    <name type="scientific">Candidatus Gallitreponema excrementavium</name>
    <dbReference type="NCBI Taxonomy" id="2840840"/>
    <lineage>
        <taxon>Bacteria</taxon>
        <taxon>Pseudomonadati</taxon>
        <taxon>Spirochaetota</taxon>
        <taxon>Spirochaetia</taxon>
        <taxon>Spirochaetales</taxon>
        <taxon>Candidatus Gallitreponema</taxon>
    </lineage>
</organism>
<dbReference type="PANTHER" id="PTHR34448">
    <property type="entry name" value="AMINOPEPTIDASE"/>
    <property type="match status" value="1"/>
</dbReference>
<dbReference type="GO" id="GO:0006508">
    <property type="term" value="P:proteolysis"/>
    <property type="evidence" value="ECO:0007669"/>
    <property type="project" value="UniProtKB-KW"/>
</dbReference>
<proteinExistence type="inferred from homology"/>
<dbReference type="Gene3D" id="3.40.1830.10">
    <property type="entry name" value="Thermophilic metalloprotease (M29)"/>
    <property type="match status" value="1"/>
</dbReference>
<evidence type="ECO:0000313" key="11">
    <source>
        <dbReference type="Proteomes" id="UP000823638"/>
    </source>
</evidence>
<evidence type="ECO:0000256" key="9">
    <source>
        <dbReference type="ARBA" id="ARBA00023049"/>
    </source>
</evidence>
<keyword evidence="8" id="KW-0378">Hydrolase</keyword>
<evidence type="ECO:0000256" key="4">
    <source>
        <dbReference type="ARBA" id="ARBA00008236"/>
    </source>
</evidence>
<protein>
    <submittedName>
        <fullName evidence="10">Aminopeptidase</fullName>
    </submittedName>
</protein>
<evidence type="ECO:0000256" key="8">
    <source>
        <dbReference type="ARBA" id="ARBA00022801"/>
    </source>
</evidence>
<reference evidence="10" key="1">
    <citation type="submission" date="2020-10" db="EMBL/GenBank/DDBJ databases">
        <authorList>
            <person name="Gilroy R."/>
        </authorList>
    </citation>
    <scope>NUCLEOTIDE SEQUENCE</scope>
    <source>
        <strain evidence="10">10532</strain>
    </source>
</reference>
<evidence type="ECO:0000256" key="6">
    <source>
        <dbReference type="ARBA" id="ARBA00022670"/>
    </source>
</evidence>
<dbReference type="PANTHER" id="PTHR34448:SF1">
    <property type="entry name" value="BLL6088 PROTEIN"/>
    <property type="match status" value="1"/>
</dbReference>
<evidence type="ECO:0000313" key="10">
    <source>
        <dbReference type="EMBL" id="MBO8457672.1"/>
    </source>
</evidence>
<dbReference type="InterPro" id="IPR000787">
    <property type="entry name" value="Peptidase_M29"/>
</dbReference>
<keyword evidence="6" id="KW-0645">Protease</keyword>
<dbReference type="GO" id="GO:0008237">
    <property type="term" value="F:metallopeptidase activity"/>
    <property type="evidence" value="ECO:0007669"/>
    <property type="project" value="UniProtKB-KW"/>
</dbReference>
<keyword evidence="5 10" id="KW-0031">Aminopeptidase</keyword>
<gene>
    <name evidence="10" type="ORF">IAA81_05525</name>
</gene>
<dbReference type="SUPFAM" id="SSF144052">
    <property type="entry name" value="Thermophilic metalloprotease-like"/>
    <property type="match status" value="1"/>
</dbReference>
<comment type="cofactor">
    <cofactor evidence="3">
        <name>Zn(2+)</name>
        <dbReference type="ChEBI" id="CHEBI:29105"/>
    </cofactor>
</comment>
<reference evidence="10" key="2">
    <citation type="journal article" date="2021" name="PeerJ">
        <title>Extensive microbial diversity within the chicken gut microbiome revealed by metagenomics and culture.</title>
        <authorList>
            <person name="Gilroy R."/>
            <person name="Ravi A."/>
            <person name="Getino M."/>
            <person name="Pursley I."/>
            <person name="Horton D.L."/>
            <person name="Alikhan N.F."/>
            <person name="Baker D."/>
            <person name="Gharbi K."/>
            <person name="Hall N."/>
            <person name="Watson M."/>
            <person name="Adriaenssens E.M."/>
            <person name="Foster-Nyarko E."/>
            <person name="Jarju S."/>
            <person name="Secka A."/>
            <person name="Antonio M."/>
            <person name="Oren A."/>
            <person name="Chaudhuri R.R."/>
            <person name="La Ragione R."/>
            <person name="Hildebrand F."/>
            <person name="Pallen M.J."/>
        </authorList>
    </citation>
    <scope>NUCLEOTIDE SEQUENCE</scope>
    <source>
        <strain evidence="10">10532</strain>
    </source>
</reference>